<reference evidence="1" key="1">
    <citation type="submission" date="2018-07" db="EMBL/GenBank/DDBJ databases">
        <authorList>
            <consortium name="PulseNet: The National Subtyping Network for Foodborne Disease Surveillance"/>
            <person name="Tarr C.L."/>
            <person name="Trees E."/>
            <person name="Katz L.S."/>
            <person name="Carleton-Romer H.A."/>
            <person name="Stroika S."/>
            <person name="Kucerova Z."/>
            <person name="Roache K.F."/>
            <person name="Sabol A.L."/>
            <person name="Besser J."/>
            <person name="Gerner-Smidt P."/>
        </authorList>
    </citation>
    <scope>NUCLEOTIDE SEQUENCE</scope>
    <source>
        <strain evidence="1">PNUSAS047177</strain>
    </source>
</reference>
<dbReference type="EMBL" id="AAGJDH010000185">
    <property type="protein sequence ID" value="EBO6345150.1"/>
    <property type="molecule type" value="Genomic_DNA"/>
</dbReference>
<feature type="non-terminal residue" evidence="1">
    <location>
        <position position="79"/>
    </location>
</feature>
<accession>A0A5U0ZX59</accession>
<protein>
    <submittedName>
        <fullName evidence="1">Site-specific integrase</fullName>
    </submittedName>
</protein>
<sequence>MENKCIESEQIFFAKMNRYSFKLSDKKWQLDKENCVYPHKVVDRMPTKMKLSYLKTLAYYASEYSSFYIQSINNLFYKW</sequence>
<gene>
    <name evidence="1" type="ORF">DV541_23810</name>
</gene>
<evidence type="ECO:0000313" key="1">
    <source>
        <dbReference type="EMBL" id="EBO6345150.1"/>
    </source>
</evidence>
<proteinExistence type="predicted"/>
<name>A0A5U0ZX59_SALER</name>
<comment type="caution">
    <text evidence="1">The sequence shown here is derived from an EMBL/GenBank/DDBJ whole genome shotgun (WGS) entry which is preliminary data.</text>
</comment>
<organism evidence="1">
    <name type="scientific">Salmonella enterica</name>
    <name type="common">Salmonella choleraesuis</name>
    <dbReference type="NCBI Taxonomy" id="28901"/>
    <lineage>
        <taxon>Bacteria</taxon>
        <taxon>Pseudomonadati</taxon>
        <taxon>Pseudomonadota</taxon>
        <taxon>Gammaproteobacteria</taxon>
        <taxon>Enterobacterales</taxon>
        <taxon>Enterobacteriaceae</taxon>
        <taxon>Salmonella</taxon>
    </lineage>
</organism>
<dbReference type="AlphaFoldDB" id="A0A5U0ZX59"/>